<evidence type="ECO:0000313" key="1">
    <source>
        <dbReference type="EMBL" id="PZO42999.1"/>
    </source>
</evidence>
<comment type="caution">
    <text evidence="1">The sequence shown here is derived from an EMBL/GenBank/DDBJ whole genome shotgun (WGS) entry which is preliminary data.</text>
</comment>
<dbReference type="AlphaFoldDB" id="A0A2W4WM96"/>
<sequence>MTDNEPSPRNNFLFPRSKYWGEFTPQQLAFNANLQEFAQRVSFVCNLETGGKMPADAAYDEIKRLWKDLKKSKANLIDAEAAPPPELPPDEPQS</sequence>
<dbReference type="Proteomes" id="UP000249081">
    <property type="component" value="Unassembled WGS sequence"/>
</dbReference>
<dbReference type="InterPro" id="IPR055643">
    <property type="entry name" value="DUF7219"/>
</dbReference>
<evidence type="ECO:0000313" key="2">
    <source>
        <dbReference type="Proteomes" id="UP000249081"/>
    </source>
</evidence>
<accession>A0A2W4WM96</accession>
<gene>
    <name evidence="1" type="ORF">DCF17_06990</name>
</gene>
<reference evidence="1 2" key="2">
    <citation type="submission" date="2018-06" db="EMBL/GenBank/DDBJ databases">
        <title>Metagenomic assembly of (sub)arctic Cyanobacteria and their associated microbiome from non-axenic cultures.</title>
        <authorList>
            <person name="Baurain D."/>
        </authorList>
    </citation>
    <scope>NUCLEOTIDE SEQUENCE [LARGE SCALE GENOMIC DNA]</scope>
    <source>
        <strain evidence="1">ULC041bin1</strain>
    </source>
</reference>
<proteinExistence type="predicted"/>
<protein>
    <recommendedName>
        <fullName evidence="3">Isopropylmalate/homocitrate/citramalate synthase</fullName>
    </recommendedName>
</protein>
<name>A0A2W4WM96_9CYAN</name>
<dbReference type="Pfam" id="PF23856">
    <property type="entry name" value="DUF7219"/>
    <property type="match status" value="1"/>
</dbReference>
<evidence type="ECO:0008006" key="3">
    <source>
        <dbReference type="Google" id="ProtNLM"/>
    </source>
</evidence>
<dbReference type="EMBL" id="QBMN01000035">
    <property type="protein sequence ID" value="PZO42999.1"/>
    <property type="molecule type" value="Genomic_DNA"/>
</dbReference>
<reference evidence="2" key="1">
    <citation type="submission" date="2018-04" db="EMBL/GenBank/DDBJ databases">
        <authorList>
            <person name="Cornet L."/>
        </authorList>
    </citation>
    <scope>NUCLEOTIDE SEQUENCE [LARGE SCALE GENOMIC DNA]</scope>
</reference>
<organism evidence="1 2">
    <name type="scientific">Shackletoniella antarctica</name>
    <dbReference type="NCBI Taxonomy" id="268115"/>
    <lineage>
        <taxon>Bacteria</taxon>
        <taxon>Bacillati</taxon>
        <taxon>Cyanobacteriota</taxon>
        <taxon>Cyanophyceae</taxon>
        <taxon>Oculatellales</taxon>
        <taxon>Oculatellaceae</taxon>
        <taxon>Shackletoniella</taxon>
    </lineage>
</organism>